<protein>
    <submittedName>
        <fullName evidence="1">ABC transporter substrate-binding protein</fullName>
    </submittedName>
</protein>
<dbReference type="STRING" id="28092.WM40_24180"/>
<name>A0A0F5JVF9_9BURK</name>
<evidence type="ECO:0000313" key="2">
    <source>
        <dbReference type="Proteomes" id="UP000033618"/>
    </source>
</evidence>
<dbReference type="Proteomes" id="UP000033618">
    <property type="component" value="Unassembled WGS sequence"/>
</dbReference>
<dbReference type="InterPro" id="IPR010412">
    <property type="entry name" value="DUF1007"/>
</dbReference>
<dbReference type="PATRIC" id="fig|28092.6.peg.5679"/>
<dbReference type="Pfam" id="PF06226">
    <property type="entry name" value="DUF1007"/>
    <property type="match status" value="1"/>
</dbReference>
<dbReference type="EMBL" id="LAQU01000053">
    <property type="protein sequence ID" value="KKB61272.1"/>
    <property type="molecule type" value="Genomic_DNA"/>
</dbReference>
<dbReference type="AlphaFoldDB" id="A0A0F5JVF9"/>
<proteinExistence type="predicted"/>
<dbReference type="RefSeq" id="WP_046154233.1">
    <property type="nucleotide sequence ID" value="NZ_CADFGU010000023.1"/>
</dbReference>
<comment type="caution">
    <text evidence="1">The sequence shown here is derived from an EMBL/GenBank/DDBJ whole genome shotgun (WGS) entry which is preliminary data.</text>
</comment>
<organism evidence="1 2">
    <name type="scientific">Robbsia andropogonis</name>
    <dbReference type="NCBI Taxonomy" id="28092"/>
    <lineage>
        <taxon>Bacteria</taxon>
        <taxon>Pseudomonadati</taxon>
        <taxon>Pseudomonadota</taxon>
        <taxon>Betaproteobacteria</taxon>
        <taxon>Burkholderiales</taxon>
        <taxon>Burkholderiaceae</taxon>
        <taxon>Robbsia</taxon>
    </lineage>
</organism>
<accession>A0A0F5JVF9</accession>
<evidence type="ECO:0000313" key="1">
    <source>
        <dbReference type="EMBL" id="KKB61272.1"/>
    </source>
</evidence>
<gene>
    <name evidence="1" type="ORF">WM40_24180</name>
</gene>
<reference evidence="1 2" key="1">
    <citation type="submission" date="2015-03" db="EMBL/GenBank/DDBJ databases">
        <title>Draft Genome Sequence of Burkholderia andropogonis type strain ICMP2807, isolated from Sorghum bicolor.</title>
        <authorList>
            <person name="Lopes-Santos L."/>
            <person name="Castro D.B."/>
            <person name="Ottoboni L.M."/>
            <person name="Park D."/>
            <person name="Weirc B.S."/>
            <person name="Destefano S.A."/>
        </authorList>
    </citation>
    <scope>NUCLEOTIDE SEQUENCE [LARGE SCALE GENOMIC DNA]</scope>
    <source>
        <strain evidence="1 2">ICMP2807</strain>
    </source>
</reference>
<sequence>MACVAGNAIAHPHVWVSYAADIQMQDRAVASIAETWRFTNGFPVQIIGLDAQPKDGPATAAQTAVFKEQAFDSLGRVGYYTHLYVNGVPQRLDGPIDFRVAIEGGDVVYRFTLRLPSPVMVTGHTVTLGIWDPSFFVDYEAEGNAPDKAIRLRDASGKVVGGSEKAGCTVKSFADTAHPIFTGLVIPKAVTLSCA</sequence>
<keyword evidence="2" id="KW-1185">Reference proteome</keyword>